<evidence type="ECO:0000313" key="2">
    <source>
        <dbReference type="Proteomes" id="UP000887421"/>
    </source>
</evidence>
<sequence>MTARRFSFSNKKLRGIPRRLRALARWKKSFLGYFPSQLTPEEKYWNYKIPVYRNLVEGKQTTKSIQAFCAQQLIDAAHHIYKAKPQDAEYSRVTCVISLPCMFSSELCIYTSEEYFKEHTTQQTGRFGKIEKIQGKSLAQEFGLVLPEGFNELGVLRTDEDDDNPYISEQWYFGEVHQYG</sequence>
<proteinExistence type="predicted"/>
<dbReference type="InterPro" id="IPR025075">
    <property type="entry name" value="DUF3916"/>
</dbReference>
<accession>A0ABY5J678</accession>
<dbReference type="RefSeq" id="WP_083328783.1">
    <property type="nucleotide sequence ID" value="NZ_CP076114.1"/>
</dbReference>
<gene>
    <name evidence="1" type="ORF">D16iCDA_18125</name>
</gene>
<reference evidence="1" key="1">
    <citation type="submission" date="2021-05" db="EMBL/GenBank/DDBJ databases">
        <title>Complete genome sequence of Pseudomonas seleniipraecipitans strain D1-6.</title>
        <authorList>
            <person name="Lafi F."/>
            <person name="Eida A."/>
            <person name="Alam I."/>
            <person name="Hert H."/>
            <person name="Saad M."/>
        </authorList>
    </citation>
    <scope>NUCLEOTIDE SEQUENCE</scope>
    <source>
        <strain evidence="1">D1-6</strain>
    </source>
</reference>
<protein>
    <submittedName>
        <fullName evidence="1">DUF3916 domain-containing protein</fullName>
    </submittedName>
</protein>
<organism evidence="1 2">
    <name type="scientific">Phytopseudomonas seleniipraecipitans</name>
    <dbReference type="NCBI Taxonomy" id="640205"/>
    <lineage>
        <taxon>Bacteria</taxon>
        <taxon>Pseudomonadati</taxon>
        <taxon>Pseudomonadota</taxon>
        <taxon>Gammaproteobacteria</taxon>
        <taxon>Pseudomonadales</taxon>
        <taxon>Pseudomonadaceae</taxon>
        <taxon>Phytopseudomonas</taxon>
    </lineage>
</organism>
<name>A0ABY5J678_9GAMM</name>
<keyword evidence="2" id="KW-1185">Reference proteome</keyword>
<dbReference type="EMBL" id="CP076114">
    <property type="protein sequence ID" value="UUD63574.1"/>
    <property type="molecule type" value="Genomic_DNA"/>
</dbReference>
<dbReference type="Proteomes" id="UP000887421">
    <property type="component" value="Chromosome"/>
</dbReference>
<evidence type="ECO:0000313" key="1">
    <source>
        <dbReference type="EMBL" id="UUD63574.1"/>
    </source>
</evidence>
<dbReference type="Pfam" id="PF13079">
    <property type="entry name" value="DUF3916"/>
    <property type="match status" value="1"/>
</dbReference>